<dbReference type="Proteomes" id="UP000887563">
    <property type="component" value="Unplaced"/>
</dbReference>
<evidence type="ECO:0000256" key="5">
    <source>
        <dbReference type="ARBA" id="ARBA00022801"/>
    </source>
</evidence>
<comment type="catalytic activity">
    <reaction evidence="1">
        <text>a beta-D-glucosyl-(1&lt;-&gt;1')-N-acylsphing-4-enine + H2O = an N-acylsphing-4-enine + D-glucose</text>
        <dbReference type="Rhea" id="RHEA:13269"/>
        <dbReference type="ChEBI" id="CHEBI:4167"/>
        <dbReference type="ChEBI" id="CHEBI:15377"/>
        <dbReference type="ChEBI" id="CHEBI:22801"/>
        <dbReference type="ChEBI" id="CHEBI:52639"/>
        <dbReference type="EC" id="3.2.1.45"/>
    </reaction>
    <physiologicalReaction direction="left-to-right" evidence="1">
        <dbReference type="Rhea" id="RHEA:13270"/>
    </physiologicalReaction>
</comment>
<reference evidence="11" key="1">
    <citation type="submission" date="2022-11" db="UniProtKB">
        <authorList>
            <consortium name="WormBaseParasite"/>
        </authorList>
    </citation>
    <scope>IDENTIFICATION</scope>
</reference>
<dbReference type="InterPro" id="IPR001139">
    <property type="entry name" value="Glyco_hydro_30"/>
</dbReference>
<dbReference type="InterPro" id="IPR033452">
    <property type="entry name" value="GH30_C"/>
</dbReference>
<dbReference type="SUPFAM" id="SSF51445">
    <property type="entry name" value="(Trans)glycosidases"/>
    <property type="match status" value="1"/>
</dbReference>
<evidence type="ECO:0000256" key="3">
    <source>
        <dbReference type="ARBA" id="ARBA00012658"/>
    </source>
</evidence>
<feature type="domain" description="Glycosyl hydrolase family 30 TIM-barrel" evidence="8">
    <location>
        <begin position="140"/>
        <end position="264"/>
    </location>
</feature>
<feature type="chain" id="PRO_5037479175" description="Glucosylceramidase" evidence="7">
    <location>
        <begin position="19"/>
        <end position="582"/>
    </location>
</feature>
<dbReference type="PANTHER" id="PTHR11069:SF23">
    <property type="entry name" value="LYSOSOMAL ACID GLUCOSYLCERAMIDASE"/>
    <property type="match status" value="1"/>
</dbReference>
<organism evidence="10 11">
    <name type="scientific">Meloidogyne incognita</name>
    <name type="common">Southern root-knot nematode worm</name>
    <name type="synonym">Oxyuris incognita</name>
    <dbReference type="NCBI Taxonomy" id="6306"/>
    <lineage>
        <taxon>Eukaryota</taxon>
        <taxon>Metazoa</taxon>
        <taxon>Ecdysozoa</taxon>
        <taxon>Nematoda</taxon>
        <taxon>Chromadorea</taxon>
        <taxon>Rhabditida</taxon>
        <taxon>Tylenchina</taxon>
        <taxon>Tylenchomorpha</taxon>
        <taxon>Tylenchoidea</taxon>
        <taxon>Meloidogynidae</taxon>
        <taxon>Meloidogyninae</taxon>
        <taxon>Meloidogyne</taxon>
        <taxon>Meloidogyne incognita group</taxon>
    </lineage>
</organism>
<evidence type="ECO:0000256" key="1">
    <source>
        <dbReference type="ARBA" id="ARBA00001013"/>
    </source>
</evidence>
<keyword evidence="6" id="KW-0443">Lipid metabolism</keyword>
<proteinExistence type="inferred from homology"/>
<dbReference type="PRINTS" id="PR00843">
    <property type="entry name" value="GLHYDRLASE30"/>
</dbReference>
<keyword evidence="4 7" id="KW-0732">Signal</keyword>
<sequence>MIITLIIIFLRLLIQLNAQINNGIFPQEIPIKAKFEQLKWNKTKNIFISKNSIENTQKCFKRHFSADSFVCVCNSIHCDQPEEIGEFTGENAYIYQTDPIKQRLNKKELKIIKRKNKRIKLDLENTVKIRINASQQYQKILGFGGAFTDAVGYNLNLLSKKTRMQLLRTYFDKNIGIRYTVGRVPISSCDFSLRVYSYCDTDDDFKLKTFALAEEDLHMKAIATPWSAPAWMKTSRKMPGGGSLRGKLDGPFYHTYAHYLRRRLSVCLLRSTQATKIYFNRFFEEYSNLANITFWGMTIENEPQYGLDPWYKFQAMWVSPETQRDFANNILSPILKSSPAAKNLLLMGHDDNRNYILDAANKIFGNKNSTNIIAGLAYHWYSFSPHSVLSEIHNLYPDKFLLGSEACAGWAGVDQGVSLGNWTRAMMYGRDILRGLQNWAIGWTDWNLCLDLIGGPNWVKNYADSPIIINVTADEFYKQPMFYAMAHFSRFIPPGSVRIDSQISSKFTPSLTEQIESVAFRNPDGNRVLVLISNSEELIEGIIEEEINENNKGLEAVKIRTINVRLPPKSISTLIWPKRNSK</sequence>
<evidence type="ECO:0000256" key="7">
    <source>
        <dbReference type="SAM" id="SignalP"/>
    </source>
</evidence>
<dbReference type="Pfam" id="PF17189">
    <property type="entry name" value="Glyco_hydro_30C"/>
    <property type="match status" value="1"/>
</dbReference>
<evidence type="ECO:0000256" key="2">
    <source>
        <dbReference type="ARBA" id="ARBA00005382"/>
    </source>
</evidence>
<dbReference type="GO" id="GO:0016020">
    <property type="term" value="C:membrane"/>
    <property type="evidence" value="ECO:0007669"/>
    <property type="project" value="GOC"/>
</dbReference>
<evidence type="ECO:0000313" key="11">
    <source>
        <dbReference type="WBParaSite" id="Minc3s00901g18688"/>
    </source>
</evidence>
<feature type="domain" description="Glycosyl hydrolase family 30 TIM-barrel" evidence="8">
    <location>
        <begin position="273"/>
        <end position="492"/>
    </location>
</feature>
<dbReference type="GO" id="GO:0004348">
    <property type="term" value="F:glucosylceramidase activity"/>
    <property type="evidence" value="ECO:0007669"/>
    <property type="project" value="UniProtKB-EC"/>
</dbReference>
<evidence type="ECO:0000256" key="4">
    <source>
        <dbReference type="ARBA" id="ARBA00022729"/>
    </source>
</evidence>
<dbReference type="InterPro" id="IPR033453">
    <property type="entry name" value="Glyco_hydro_30_TIM-barrel"/>
</dbReference>
<dbReference type="WBParaSite" id="Minc3s00901g18688">
    <property type="protein sequence ID" value="Minc3s00901g18688"/>
    <property type="gene ID" value="Minc3s00901g18688"/>
</dbReference>
<evidence type="ECO:0000313" key="10">
    <source>
        <dbReference type="Proteomes" id="UP000887563"/>
    </source>
</evidence>
<comment type="similarity">
    <text evidence="2 6">Belongs to the glycosyl hydrolase 30 family.</text>
</comment>
<keyword evidence="6" id="KW-0326">Glycosidase</keyword>
<keyword evidence="10" id="KW-1185">Reference proteome</keyword>
<feature type="domain" description="Glycosyl hydrolase family 30 beta sandwich" evidence="9">
    <location>
        <begin position="495"/>
        <end position="574"/>
    </location>
</feature>
<accession>A0A914LUF7</accession>
<dbReference type="GO" id="GO:0006680">
    <property type="term" value="P:glucosylceramide catabolic process"/>
    <property type="evidence" value="ECO:0007669"/>
    <property type="project" value="TreeGrafter"/>
</dbReference>
<dbReference type="AlphaFoldDB" id="A0A914LUF7"/>
<feature type="signal peptide" evidence="7">
    <location>
        <begin position="1"/>
        <end position="18"/>
    </location>
</feature>
<keyword evidence="6" id="KW-0746">Sphingolipid metabolism</keyword>
<evidence type="ECO:0000259" key="9">
    <source>
        <dbReference type="Pfam" id="PF17189"/>
    </source>
</evidence>
<evidence type="ECO:0000256" key="6">
    <source>
        <dbReference type="RuleBase" id="RU361188"/>
    </source>
</evidence>
<dbReference type="Gene3D" id="3.20.20.80">
    <property type="entry name" value="Glycosidases"/>
    <property type="match status" value="1"/>
</dbReference>
<dbReference type="Pfam" id="PF02055">
    <property type="entry name" value="Glyco_hydro_30"/>
    <property type="match status" value="2"/>
</dbReference>
<evidence type="ECO:0000259" key="8">
    <source>
        <dbReference type="Pfam" id="PF02055"/>
    </source>
</evidence>
<dbReference type="PANTHER" id="PTHR11069">
    <property type="entry name" value="GLUCOSYLCERAMIDASE"/>
    <property type="match status" value="1"/>
</dbReference>
<protein>
    <recommendedName>
        <fullName evidence="3 6">Glucosylceramidase</fullName>
        <ecNumber evidence="3 6">3.2.1.45</ecNumber>
    </recommendedName>
</protein>
<keyword evidence="5 6" id="KW-0378">Hydrolase</keyword>
<dbReference type="EC" id="3.2.1.45" evidence="3 6"/>
<dbReference type="InterPro" id="IPR017853">
    <property type="entry name" value="GH"/>
</dbReference>
<name>A0A914LUF7_MELIC</name>